<dbReference type="Proteomes" id="UP000183063">
    <property type="component" value="Unassembled WGS sequence"/>
</dbReference>
<feature type="domain" description="N-(5'phosphoribosyl) anthranilate isomerase (PRAI)" evidence="10">
    <location>
        <begin position="31"/>
        <end position="234"/>
    </location>
</feature>
<evidence type="ECO:0000313" key="12">
    <source>
        <dbReference type="EMBL" id="SEO48693.1"/>
    </source>
</evidence>
<proteinExistence type="inferred from homology"/>
<name>A0A1H8Q4J2_9HYPH</name>
<evidence type="ECO:0000313" key="14">
    <source>
        <dbReference type="Proteomes" id="UP000198939"/>
    </source>
</evidence>
<dbReference type="PANTHER" id="PTHR42894">
    <property type="entry name" value="N-(5'-PHOSPHORIBOSYL)ANTHRANILATE ISOMERASE"/>
    <property type="match status" value="1"/>
</dbReference>
<dbReference type="EC" id="5.3.1.24" evidence="3 9"/>
<dbReference type="Gene3D" id="3.20.20.70">
    <property type="entry name" value="Aldolase class I"/>
    <property type="match status" value="1"/>
</dbReference>
<comment type="similarity">
    <text evidence="9">Belongs to the TrpF family.</text>
</comment>
<dbReference type="Proteomes" id="UP000198939">
    <property type="component" value="Unassembled WGS sequence"/>
</dbReference>
<dbReference type="GO" id="GO:0000162">
    <property type="term" value="P:L-tryptophan biosynthetic process"/>
    <property type="evidence" value="ECO:0007669"/>
    <property type="project" value="UniProtKB-UniRule"/>
</dbReference>
<reference evidence="12 14" key="3">
    <citation type="submission" date="2016-10" db="EMBL/GenBank/DDBJ databases">
        <authorList>
            <person name="Varghese N."/>
            <person name="Submissions S."/>
        </authorList>
    </citation>
    <scope>NUCLEOTIDE SEQUENCE [LARGE SCALE GENOMIC DNA]</scope>
    <source>
        <strain evidence="12 14">CGMCC 1.7071</strain>
    </source>
</reference>
<evidence type="ECO:0000256" key="9">
    <source>
        <dbReference type="HAMAP-Rule" id="MF_00135"/>
    </source>
</evidence>
<gene>
    <name evidence="9 11" type="primary">trpF</name>
    <name evidence="11" type="ORF">RTCCBAU85039_0411</name>
    <name evidence="12" type="ORF">SAMN05216228_101838</name>
</gene>
<dbReference type="AlphaFoldDB" id="A0A1H8Q4J2"/>
<sequence>MIEASYNSAFVAIWLDSKRISCHFAAMKPDIKICGLKTAETIDRALARGATHIGFIFFEKSPRYVEPDIAGKLAEPARGKAKIVAVVVNPTNDDLDEIVALLKPDILQLHGDESPERVLTIKAVYGLPVMKAFSVRTADDLKRVEAYIGVADRFLFDAKPPKGSDLPGGNGVSFDWSLLTWLDDNVDYMLSGGLNKGNVAEALAITKAPGIDASSGVESAPGVKNVAMIDEFFDAVERANQPETASGS</sequence>
<dbReference type="NCBIfam" id="NF002295">
    <property type="entry name" value="PRK01222.1-1"/>
    <property type="match status" value="1"/>
</dbReference>
<comment type="catalytic activity">
    <reaction evidence="1 9">
        <text>N-(5-phospho-beta-D-ribosyl)anthranilate = 1-(2-carboxyphenylamino)-1-deoxy-D-ribulose 5-phosphate</text>
        <dbReference type="Rhea" id="RHEA:21540"/>
        <dbReference type="ChEBI" id="CHEBI:18277"/>
        <dbReference type="ChEBI" id="CHEBI:58613"/>
        <dbReference type="EC" id="5.3.1.24"/>
    </reaction>
</comment>
<evidence type="ECO:0000256" key="6">
    <source>
        <dbReference type="ARBA" id="ARBA00022822"/>
    </source>
</evidence>
<evidence type="ECO:0000259" key="10">
    <source>
        <dbReference type="Pfam" id="PF00697"/>
    </source>
</evidence>
<organism evidence="11 13">
    <name type="scientific">Rhizobium tibeticum</name>
    <dbReference type="NCBI Taxonomy" id="501024"/>
    <lineage>
        <taxon>Bacteria</taxon>
        <taxon>Pseudomonadati</taxon>
        <taxon>Pseudomonadota</taxon>
        <taxon>Alphaproteobacteria</taxon>
        <taxon>Hyphomicrobiales</taxon>
        <taxon>Rhizobiaceae</taxon>
        <taxon>Rhizobium/Agrobacterium group</taxon>
        <taxon>Rhizobium</taxon>
    </lineage>
</organism>
<dbReference type="Pfam" id="PF00697">
    <property type="entry name" value="PRAI"/>
    <property type="match status" value="1"/>
</dbReference>
<dbReference type="UniPathway" id="UPA00035">
    <property type="reaction ID" value="UER00042"/>
</dbReference>
<dbReference type="SUPFAM" id="SSF51366">
    <property type="entry name" value="Ribulose-phoshate binding barrel"/>
    <property type="match status" value="1"/>
</dbReference>
<evidence type="ECO:0000313" key="13">
    <source>
        <dbReference type="Proteomes" id="UP000183063"/>
    </source>
</evidence>
<dbReference type="EMBL" id="FNXB01000001">
    <property type="protein sequence ID" value="SEH44011.1"/>
    <property type="molecule type" value="Genomic_DNA"/>
</dbReference>
<keyword evidence="8 9" id="KW-0413">Isomerase</keyword>
<protein>
    <recommendedName>
        <fullName evidence="4 9">N-(5'-phosphoribosyl)anthranilate isomerase</fullName>
        <shortName evidence="9">PRAI</shortName>
        <ecNumber evidence="3 9">5.3.1.24</ecNumber>
    </recommendedName>
</protein>
<accession>A0A1H8Q4J2</accession>
<evidence type="ECO:0000256" key="7">
    <source>
        <dbReference type="ARBA" id="ARBA00023141"/>
    </source>
</evidence>
<dbReference type="PANTHER" id="PTHR42894:SF1">
    <property type="entry name" value="N-(5'-PHOSPHORIBOSYL)ANTHRANILATE ISOMERASE"/>
    <property type="match status" value="1"/>
</dbReference>
<reference evidence="11" key="1">
    <citation type="submission" date="2016-10" db="EMBL/GenBank/DDBJ databases">
        <authorList>
            <person name="de Groot N.N."/>
        </authorList>
    </citation>
    <scope>NUCLEOTIDE SEQUENCE [LARGE SCALE GENOMIC DNA]</scope>
    <source>
        <strain evidence="11">CCBAU85039</strain>
    </source>
</reference>
<keyword evidence="14" id="KW-1185">Reference proteome</keyword>
<keyword evidence="6 9" id="KW-0822">Tryptophan biosynthesis</keyword>
<dbReference type="InterPro" id="IPR001240">
    <property type="entry name" value="PRAI_dom"/>
</dbReference>
<evidence type="ECO:0000256" key="5">
    <source>
        <dbReference type="ARBA" id="ARBA00022605"/>
    </source>
</evidence>
<dbReference type="InterPro" id="IPR011060">
    <property type="entry name" value="RibuloseP-bd_barrel"/>
</dbReference>
<evidence type="ECO:0000256" key="4">
    <source>
        <dbReference type="ARBA" id="ARBA00022272"/>
    </source>
</evidence>
<comment type="pathway">
    <text evidence="2 9">Amino-acid biosynthesis; L-tryptophan biosynthesis; L-tryptophan from chorismate: step 3/5.</text>
</comment>
<evidence type="ECO:0000256" key="8">
    <source>
        <dbReference type="ARBA" id="ARBA00023235"/>
    </source>
</evidence>
<dbReference type="HAMAP" id="MF_00135">
    <property type="entry name" value="PRAI"/>
    <property type="match status" value="1"/>
</dbReference>
<dbReference type="CDD" id="cd00405">
    <property type="entry name" value="PRAI"/>
    <property type="match status" value="1"/>
</dbReference>
<keyword evidence="5 9" id="KW-0028">Amino-acid biosynthesis</keyword>
<dbReference type="GO" id="GO:0004640">
    <property type="term" value="F:phosphoribosylanthranilate isomerase activity"/>
    <property type="evidence" value="ECO:0007669"/>
    <property type="project" value="UniProtKB-UniRule"/>
</dbReference>
<evidence type="ECO:0000256" key="2">
    <source>
        <dbReference type="ARBA" id="ARBA00004664"/>
    </source>
</evidence>
<reference evidence="13" key="2">
    <citation type="submission" date="2016-10" db="EMBL/GenBank/DDBJ databases">
        <authorList>
            <person name="Wibberg D."/>
        </authorList>
    </citation>
    <scope>NUCLEOTIDE SEQUENCE [LARGE SCALE GENOMIC DNA]</scope>
</reference>
<dbReference type="InterPro" id="IPR013785">
    <property type="entry name" value="Aldolase_TIM"/>
</dbReference>
<dbReference type="STRING" id="501024.RTCCBAU85039_0411"/>
<evidence type="ECO:0000256" key="1">
    <source>
        <dbReference type="ARBA" id="ARBA00001164"/>
    </source>
</evidence>
<evidence type="ECO:0000313" key="11">
    <source>
        <dbReference type="EMBL" id="SEH44011.1"/>
    </source>
</evidence>
<dbReference type="InterPro" id="IPR044643">
    <property type="entry name" value="TrpF_fam"/>
</dbReference>
<keyword evidence="7 9" id="KW-0057">Aromatic amino acid biosynthesis</keyword>
<evidence type="ECO:0000256" key="3">
    <source>
        <dbReference type="ARBA" id="ARBA00012572"/>
    </source>
</evidence>
<dbReference type="EMBL" id="FOCV01000018">
    <property type="protein sequence ID" value="SEO48693.1"/>
    <property type="molecule type" value="Genomic_DNA"/>
</dbReference>